<comment type="caution">
    <text evidence="1">The sequence shown here is derived from an EMBL/GenBank/DDBJ whole genome shotgun (WGS) entry which is preliminary data.</text>
</comment>
<sequence length="336" mass="40499">MWFFYNINFQNEHLDFFIDKIKSFFTKTFNEESYDETINSNFFIQLKKTNLVKYYLKDFYNNYTLLNEQQKSIIKKAFEINTDIEIICYSQLKPIKYSEVHESVRGDLKNIFNYLYKDLPKVKYFKETLGSFKNYYNQFYEHNFSNYTQCPFCGLKQMKTPTETRREPFDHYLLQSNYPFVSLIRNNLVPMCHDCNEDYKRNKDISLSKVFYPFTEEVSDVELEIRGGEVKLNSSKFPEEVESWDNIFEIKKRLSGHIERNKEGILANFTELELFGDEKLEEHVTCKINFLNKQLYFSNNFIEKAILLDEYDYVFKKIDSSAYPKETRKVDLINIK</sequence>
<proteinExistence type="predicted"/>
<accession>A0ABT4ENB1</accession>
<organism evidence="1 2">
    <name type="scientific">Lysinibacillus xylanilyticus</name>
    <dbReference type="NCBI Taxonomy" id="582475"/>
    <lineage>
        <taxon>Bacteria</taxon>
        <taxon>Bacillati</taxon>
        <taxon>Bacillota</taxon>
        <taxon>Bacilli</taxon>
        <taxon>Bacillales</taxon>
        <taxon>Bacillaceae</taxon>
        <taxon>Lysinibacillus</taxon>
    </lineage>
</organism>
<reference evidence="1 2" key="1">
    <citation type="submission" date="2022-05" db="EMBL/GenBank/DDBJ databases">
        <title>Genome Sequencing of Bee-Associated Microbes.</title>
        <authorList>
            <person name="Dunlap C."/>
        </authorList>
    </citation>
    <scope>NUCLEOTIDE SEQUENCE [LARGE SCALE GENOMIC DNA]</scope>
    <source>
        <strain evidence="1 2">NRRL BD-083</strain>
    </source>
</reference>
<dbReference type="RefSeq" id="WP_268637152.1">
    <property type="nucleotide sequence ID" value="NZ_JAMDLZ010000014.1"/>
</dbReference>
<gene>
    <name evidence="1" type="ORF">M5W82_08685</name>
</gene>
<dbReference type="Proteomes" id="UP001527052">
    <property type="component" value="Unassembled WGS sequence"/>
</dbReference>
<keyword evidence="2" id="KW-1185">Reference proteome</keyword>
<name>A0ABT4ENB1_9BACI</name>
<evidence type="ECO:0000313" key="1">
    <source>
        <dbReference type="EMBL" id="MCY9547028.1"/>
    </source>
</evidence>
<evidence type="ECO:0000313" key="2">
    <source>
        <dbReference type="Proteomes" id="UP001527052"/>
    </source>
</evidence>
<protein>
    <recommendedName>
        <fullName evidence="3">HNH endonuclease</fullName>
    </recommendedName>
</protein>
<dbReference type="EMBL" id="JAMDLZ010000014">
    <property type="protein sequence ID" value="MCY9547028.1"/>
    <property type="molecule type" value="Genomic_DNA"/>
</dbReference>
<evidence type="ECO:0008006" key="3">
    <source>
        <dbReference type="Google" id="ProtNLM"/>
    </source>
</evidence>